<sequence>MFGELDDLGEVLVHLIVSATQLRAEIAQLPAERPGTRLVVVLVTAGDPVTGPTRRFRPRRNGFRRCRMVLAHPDPAVVIQLEPVVDGVEPLGRMPHAISRRQPELRIVARADSDPPAALAGGAVHPYVVGGVEPEAPVGDSGDPRAAIVETGSQLQHFAFGGMLGGGPAGGFVRRRRAIPVHRFDGRAPLPLGDGVAMVVHRVPDRALQVGSRQSLRIDAEFAGEPLQPMGIDGAAIAEFDGQFGTPLGRRCQPVADRVGDLMVGRQRHAQARGAPVDLQPGCAAVEIAEQITQFASRRGGGAGSIGRASDRLAQNLAPYLVRPQTEIVSARGHACPGANARGAGIRQLPQRLAQGTRHRTMLPLRAVLMPRLARGPFATGRLGRLGLRRDGQGARILLSWCVFGPIVTLRPDAVVRSSTRRRFTTGATIGPTTGRIGCGPRAGFRLGLRSGFCGLRGGIRRALGIRGPKLPFLDPGGLVVPGGAHHLAAQAVQLVQPLLGAVAGCRPLVRTQIVPGDGGLMFGRLVLDPAQDRGLQLTRVAAVGKAEFSCDPAQFAVCGVLLRERGVDRVGLGAFDSRRPLFRTFGLPFRFGWLGRGRVLLRHLGTRLRLVDSVLRLPGLIRRCRCGVVRLPGPRCVLLLRDSGDRRAVAIRLGVRRALLARFPDIRRATLFRRSGLGCGMLGVSRGRVEQRFAGFVAGVDMRTVDIDAACAEAVQHLGTEVLECPRPVGIEGFADENASQRSETVVAPQLARRIRADAHTRQHLPRHRRNIPADDIRVCGLEFAQPVDHPARRSAILDVDHQSVGPGFQRAADLGDRDTGEVLRIVDDLVHDPTHQFRRRIVVGVDVHAEVVLAVGTHTPVVNEPDLIGRRLGVTGHQEAASLIDGHPADALTFRENPEQPAHESLRILDRHVAGTLGVSAVDVEVVVDLGAVVPDLAQERLQIFP</sequence>
<accession>A0A378WKL4</accession>
<dbReference type="Proteomes" id="UP000255082">
    <property type="component" value="Unassembled WGS sequence"/>
</dbReference>
<evidence type="ECO:0000313" key="1">
    <source>
        <dbReference type="EMBL" id="SUA41810.1"/>
    </source>
</evidence>
<organism evidence="1 2">
    <name type="scientific">Nocardia africana</name>
    <dbReference type="NCBI Taxonomy" id="134964"/>
    <lineage>
        <taxon>Bacteria</taxon>
        <taxon>Bacillati</taxon>
        <taxon>Actinomycetota</taxon>
        <taxon>Actinomycetes</taxon>
        <taxon>Mycobacteriales</taxon>
        <taxon>Nocardiaceae</taxon>
        <taxon>Nocardia</taxon>
    </lineage>
</organism>
<proteinExistence type="predicted"/>
<protein>
    <submittedName>
        <fullName evidence="1">Uncharacterized protein</fullName>
    </submittedName>
</protein>
<name>A0A378WKL4_9NOCA</name>
<dbReference type="EMBL" id="UGRU01000001">
    <property type="protein sequence ID" value="SUA41810.1"/>
    <property type="molecule type" value="Genomic_DNA"/>
</dbReference>
<gene>
    <name evidence="1" type="ORF">NCTC13184_01156</name>
</gene>
<reference evidence="1 2" key="1">
    <citation type="submission" date="2018-06" db="EMBL/GenBank/DDBJ databases">
        <authorList>
            <consortium name="Pathogen Informatics"/>
            <person name="Doyle S."/>
        </authorList>
    </citation>
    <scope>NUCLEOTIDE SEQUENCE [LARGE SCALE GENOMIC DNA]</scope>
    <source>
        <strain evidence="1 2">NCTC13184</strain>
    </source>
</reference>
<evidence type="ECO:0000313" key="2">
    <source>
        <dbReference type="Proteomes" id="UP000255082"/>
    </source>
</evidence>
<dbReference type="AlphaFoldDB" id="A0A378WKL4"/>